<feature type="site" description="Electron transfer via tryptophanyl radical" evidence="6">
    <location>
        <position position="394"/>
    </location>
</feature>
<sequence>MSQNKNQYKKEEYPLKTSKRKREAFEEGQAESKMIEEDDGKSSKKQQDKNAKQKRKVSIFWFRRDLRLNDNTALYNALKSQNEVVPLFIFDTEILDKLEDKKDARVEFIHLYIMKIQEQLKQVGSTLIVKHGTVDNAFKELVSEFDIQSVYVNRDYESSAKQRDERIKKYVKQSANAEFYDFKDQVIFEASSTNKDGSPYKVFTPYSKKWLSILTSEDYSCRPSESLMEKFWKSPERKVMSLEEIGFEKAGIPFPSVELNEKIVKNYDKTRDTPSIEGTTRMSVHLRFGTVSIRDLVRRSKGLNATYLNELIWRDFYMMILDQFPHVENNNFKPAYDKLVWRNNVDEFMAWCEGKTGYHLVDAGMRQLNQTGYMHNRVRMVVASFLTKHLLIDWKWGERYFASKLLDYDLSANNGGWQWAAGTGTDAQPYFRIFNPDSQQKKFDPNYTYIKTWIKDLNTKTYPKPIVDHKLARERCLQAFKKALGQ</sequence>
<dbReference type="Pfam" id="PF00875">
    <property type="entry name" value="DNA_photolyase"/>
    <property type="match status" value="1"/>
</dbReference>
<dbReference type="Gene3D" id="1.10.579.10">
    <property type="entry name" value="DNA Cyclobutane Dipyrimidine Photolyase, subunit A, domain 3"/>
    <property type="match status" value="1"/>
</dbReference>
<evidence type="ECO:0000256" key="4">
    <source>
        <dbReference type="ARBA" id="ARBA00022991"/>
    </source>
</evidence>
<dbReference type="SUPFAM" id="SSF48173">
    <property type="entry name" value="Cryptochrome/photolyase FAD-binding domain"/>
    <property type="match status" value="1"/>
</dbReference>
<dbReference type="RefSeq" id="XP_001014668.1">
    <property type="nucleotide sequence ID" value="XM_001014668.1"/>
</dbReference>
<comment type="similarity">
    <text evidence="1">Belongs to the DNA photolyase class-1 family.</text>
</comment>
<dbReference type="PANTHER" id="PTHR11455">
    <property type="entry name" value="CRYPTOCHROME"/>
    <property type="match status" value="1"/>
</dbReference>
<dbReference type="InterPro" id="IPR014729">
    <property type="entry name" value="Rossmann-like_a/b/a_fold"/>
</dbReference>
<dbReference type="Gene3D" id="1.25.40.80">
    <property type="match status" value="1"/>
</dbReference>
<feature type="binding site" evidence="5">
    <location>
        <position position="307"/>
    </location>
    <ligand>
        <name>FAD</name>
        <dbReference type="ChEBI" id="CHEBI:57692"/>
    </ligand>
</feature>
<dbReference type="PANTHER" id="PTHR11455:SF9">
    <property type="entry name" value="CRYPTOCHROME CIRCADIAN CLOCK 5 ISOFORM X1"/>
    <property type="match status" value="1"/>
</dbReference>
<feature type="region of interest" description="Disordered" evidence="7">
    <location>
        <begin position="1"/>
        <end position="51"/>
    </location>
</feature>
<feature type="compositionally biased region" description="Basic and acidic residues" evidence="7">
    <location>
        <begin position="40"/>
        <end position="51"/>
    </location>
</feature>
<dbReference type="InterPro" id="IPR006050">
    <property type="entry name" value="DNA_photolyase_N"/>
</dbReference>
<dbReference type="Pfam" id="PF03441">
    <property type="entry name" value="FAD_binding_7"/>
    <property type="match status" value="1"/>
</dbReference>
<keyword evidence="4" id="KW-0157">Chromophore</keyword>
<evidence type="ECO:0000313" key="9">
    <source>
        <dbReference type="EMBL" id="EAR94547.1"/>
    </source>
</evidence>
<evidence type="ECO:0000313" key="10">
    <source>
        <dbReference type="Proteomes" id="UP000009168"/>
    </source>
</evidence>
<evidence type="ECO:0000259" key="8">
    <source>
        <dbReference type="PROSITE" id="PS51645"/>
    </source>
</evidence>
<reference evidence="10" key="1">
    <citation type="journal article" date="2006" name="PLoS Biol.">
        <title>Macronuclear genome sequence of the ciliate Tetrahymena thermophila, a model eukaryote.</title>
        <authorList>
            <person name="Eisen J.A."/>
            <person name="Coyne R.S."/>
            <person name="Wu M."/>
            <person name="Wu D."/>
            <person name="Thiagarajan M."/>
            <person name="Wortman J.R."/>
            <person name="Badger J.H."/>
            <person name="Ren Q."/>
            <person name="Amedeo P."/>
            <person name="Jones K.M."/>
            <person name="Tallon L.J."/>
            <person name="Delcher A.L."/>
            <person name="Salzberg S.L."/>
            <person name="Silva J.C."/>
            <person name="Haas B.J."/>
            <person name="Majoros W.H."/>
            <person name="Farzad M."/>
            <person name="Carlton J.M."/>
            <person name="Smith R.K. Jr."/>
            <person name="Garg J."/>
            <person name="Pearlman R.E."/>
            <person name="Karrer K.M."/>
            <person name="Sun L."/>
            <person name="Manning G."/>
            <person name="Elde N.C."/>
            <person name="Turkewitz A.P."/>
            <person name="Asai D.J."/>
            <person name="Wilkes D.E."/>
            <person name="Wang Y."/>
            <person name="Cai H."/>
            <person name="Collins K."/>
            <person name="Stewart B.A."/>
            <person name="Lee S.R."/>
            <person name="Wilamowska K."/>
            <person name="Weinberg Z."/>
            <person name="Ruzzo W.L."/>
            <person name="Wloga D."/>
            <person name="Gaertig J."/>
            <person name="Frankel J."/>
            <person name="Tsao C.-C."/>
            <person name="Gorovsky M.A."/>
            <person name="Keeling P.J."/>
            <person name="Waller R.F."/>
            <person name="Patron N.J."/>
            <person name="Cherry J.M."/>
            <person name="Stover N.A."/>
            <person name="Krieger C.J."/>
            <person name="del Toro C."/>
            <person name="Ryder H.F."/>
            <person name="Williamson S.C."/>
            <person name="Barbeau R.A."/>
            <person name="Hamilton E.P."/>
            <person name="Orias E."/>
        </authorList>
    </citation>
    <scope>NUCLEOTIDE SEQUENCE [LARGE SCALE GENOMIC DNA]</scope>
    <source>
        <strain evidence="10">SB210</strain>
    </source>
</reference>
<dbReference type="eggNOG" id="KOG0133">
    <property type="taxonomic scope" value="Eukaryota"/>
</dbReference>
<dbReference type="InterPro" id="IPR005101">
    <property type="entry name" value="Cryptochr/Photolyase_FAD-bd"/>
</dbReference>
<dbReference type="SUPFAM" id="SSF52425">
    <property type="entry name" value="Cryptochrome/photolyase, N-terminal domain"/>
    <property type="match status" value="1"/>
</dbReference>
<keyword evidence="3 5" id="KW-0274">FAD</keyword>
<dbReference type="GO" id="GO:0003677">
    <property type="term" value="F:DNA binding"/>
    <property type="evidence" value="ECO:0007669"/>
    <property type="project" value="TreeGrafter"/>
</dbReference>
<name>Q23DL8_TETTS</name>
<feature type="site" description="Electron transfer via tryptophanyl radical" evidence="6">
    <location>
        <position position="417"/>
    </location>
</feature>
<evidence type="ECO:0000256" key="6">
    <source>
        <dbReference type="PIRSR" id="PIRSR602081-2"/>
    </source>
</evidence>
<dbReference type="InterPro" id="IPR036155">
    <property type="entry name" value="Crypto/Photolyase_N_sf"/>
</dbReference>
<keyword evidence="2 5" id="KW-0285">Flavoprotein</keyword>
<proteinExistence type="inferred from homology"/>
<feature type="domain" description="Photolyase/cryptochrome alpha/beta" evidence="8">
    <location>
        <begin position="56"/>
        <end position="187"/>
    </location>
</feature>
<evidence type="ECO:0000256" key="5">
    <source>
        <dbReference type="PIRSR" id="PIRSR602081-1"/>
    </source>
</evidence>
<comment type="cofactor">
    <cofactor evidence="5">
        <name>FAD</name>
        <dbReference type="ChEBI" id="CHEBI:57692"/>
    </cofactor>
    <text evidence="5">Binds 1 FAD per subunit.</text>
</comment>
<organism evidence="9 10">
    <name type="scientific">Tetrahymena thermophila (strain SB210)</name>
    <dbReference type="NCBI Taxonomy" id="312017"/>
    <lineage>
        <taxon>Eukaryota</taxon>
        <taxon>Sar</taxon>
        <taxon>Alveolata</taxon>
        <taxon>Ciliophora</taxon>
        <taxon>Intramacronucleata</taxon>
        <taxon>Oligohymenophorea</taxon>
        <taxon>Hymenostomatida</taxon>
        <taxon>Tetrahymenina</taxon>
        <taxon>Tetrahymenidae</taxon>
        <taxon>Tetrahymena</taxon>
    </lineage>
</organism>
<feature type="site" description="Electron transfer via tryptophanyl radical" evidence="6">
    <location>
        <position position="341"/>
    </location>
</feature>
<evidence type="ECO:0000256" key="3">
    <source>
        <dbReference type="ARBA" id="ARBA00022827"/>
    </source>
</evidence>
<dbReference type="PROSITE" id="PS51645">
    <property type="entry name" value="PHR_CRY_ALPHA_BETA"/>
    <property type="match status" value="1"/>
</dbReference>
<dbReference type="GeneID" id="7842586"/>
<feature type="binding site" evidence="5">
    <location>
        <begin position="407"/>
        <end position="409"/>
    </location>
    <ligand>
        <name>FAD</name>
        <dbReference type="ChEBI" id="CHEBI:57692"/>
    </ligand>
</feature>
<dbReference type="GO" id="GO:0009416">
    <property type="term" value="P:response to light stimulus"/>
    <property type="evidence" value="ECO:0007669"/>
    <property type="project" value="TreeGrafter"/>
</dbReference>
<feature type="binding site" evidence="5">
    <location>
        <begin position="310"/>
        <end position="317"/>
    </location>
    <ligand>
        <name>FAD</name>
        <dbReference type="ChEBI" id="CHEBI:57692"/>
    </ligand>
</feature>
<dbReference type="EMBL" id="GG662712">
    <property type="protein sequence ID" value="EAR94547.1"/>
    <property type="molecule type" value="Genomic_DNA"/>
</dbReference>
<dbReference type="InterPro" id="IPR036134">
    <property type="entry name" value="Crypto/Photolyase_FAD-like_sf"/>
</dbReference>
<dbReference type="Proteomes" id="UP000009168">
    <property type="component" value="Unassembled WGS sequence"/>
</dbReference>
<dbReference type="OrthoDB" id="309753at2759"/>
<feature type="binding site" evidence="5">
    <location>
        <begin position="279"/>
        <end position="283"/>
    </location>
    <ligand>
        <name>FAD</name>
        <dbReference type="ChEBI" id="CHEBI:57692"/>
    </ligand>
</feature>
<accession>Q23DL8</accession>
<dbReference type="PROSITE" id="PS00691">
    <property type="entry name" value="DNA_PHOTOLYASES_1_2"/>
    <property type="match status" value="1"/>
</dbReference>
<dbReference type="KEGG" id="tet:TTHERM_00046730"/>
<dbReference type="InParanoid" id="Q23DL8"/>
<dbReference type="GO" id="GO:0006139">
    <property type="term" value="P:nucleobase-containing compound metabolic process"/>
    <property type="evidence" value="ECO:0007669"/>
    <property type="project" value="UniProtKB-ARBA"/>
</dbReference>
<evidence type="ECO:0000256" key="2">
    <source>
        <dbReference type="ARBA" id="ARBA00022630"/>
    </source>
</evidence>
<protein>
    <submittedName>
        <fullName evidence="9">DNA photolyase FAD-binding domain protein</fullName>
    </submittedName>
</protein>
<dbReference type="HOGENOM" id="CLU_010348_2_2_1"/>
<keyword evidence="10" id="KW-1185">Reference proteome</keyword>
<dbReference type="GO" id="GO:0003904">
    <property type="term" value="F:deoxyribodipyrimidine photo-lyase activity"/>
    <property type="evidence" value="ECO:0007669"/>
    <property type="project" value="TreeGrafter"/>
</dbReference>
<dbReference type="GO" id="GO:0071949">
    <property type="term" value="F:FAD binding"/>
    <property type="evidence" value="ECO:0007669"/>
    <property type="project" value="TreeGrafter"/>
</dbReference>
<dbReference type="AlphaFoldDB" id="Q23DL8"/>
<gene>
    <name evidence="9" type="ORF">TTHERM_00046730</name>
</gene>
<dbReference type="InterPro" id="IPR002081">
    <property type="entry name" value="Cryptochrome/DNA_photolyase_1"/>
</dbReference>
<evidence type="ECO:0000256" key="1">
    <source>
        <dbReference type="ARBA" id="ARBA00005862"/>
    </source>
</evidence>
<dbReference type="Gene3D" id="3.40.50.620">
    <property type="entry name" value="HUPs"/>
    <property type="match status" value="1"/>
</dbReference>
<evidence type="ECO:0000256" key="7">
    <source>
        <dbReference type="SAM" id="MobiDB-lite"/>
    </source>
</evidence>
<dbReference type="InterPro" id="IPR018394">
    <property type="entry name" value="DNA_photolyase_1_CS_C"/>
</dbReference>
<dbReference type="GO" id="GO:0006950">
    <property type="term" value="P:response to stress"/>
    <property type="evidence" value="ECO:0007669"/>
    <property type="project" value="UniProtKB-ARBA"/>
</dbReference>
<feature type="binding site" evidence="5">
    <location>
        <position position="267"/>
    </location>
    <ligand>
        <name>FAD</name>
        <dbReference type="ChEBI" id="CHEBI:57692"/>
    </ligand>
</feature>
<dbReference type="STRING" id="312017.Q23DL8"/>
<dbReference type="PRINTS" id="PR00147">
    <property type="entry name" value="DNAPHOTLYASE"/>
</dbReference>